<organism evidence="2 3">
    <name type="scientific">Saccharopolyspora rhizosphaerae</name>
    <dbReference type="NCBI Taxonomy" id="2492662"/>
    <lineage>
        <taxon>Bacteria</taxon>
        <taxon>Bacillati</taxon>
        <taxon>Actinomycetota</taxon>
        <taxon>Actinomycetes</taxon>
        <taxon>Pseudonocardiales</taxon>
        <taxon>Pseudonocardiaceae</taxon>
        <taxon>Saccharopolyspora</taxon>
    </lineage>
</organism>
<dbReference type="Proteomes" id="UP000274515">
    <property type="component" value="Unassembled WGS sequence"/>
</dbReference>
<name>A0A426K4X3_9PSEU</name>
<dbReference type="AlphaFoldDB" id="A0A426K4X3"/>
<evidence type="ECO:0000313" key="3">
    <source>
        <dbReference type="Proteomes" id="UP000274515"/>
    </source>
</evidence>
<reference evidence="2 3" key="1">
    <citation type="submission" date="2018-11" db="EMBL/GenBank/DDBJ databases">
        <title>Saccharopolyspora rhizosphaerae sp. nov., an actinomycete isolated from rhizosphere soil in Thailand.</title>
        <authorList>
            <person name="Intra B."/>
            <person name="Euanorasetr J."/>
            <person name="Take A."/>
            <person name="Inahashi Y."/>
            <person name="Mori M."/>
            <person name="Panbangred W."/>
            <person name="Matsumoto A."/>
        </authorList>
    </citation>
    <scope>NUCLEOTIDE SEQUENCE [LARGE SCALE GENOMIC DNA]</scope>
    <source>
        <strain evidence="2 3">H219</strain>
    </source>
</reference>
<feature type="region of interest" description="Disordered" evidence="1">
    <location>
        <begin position="135"/>
        <end position="181"/>
    </location>
</feature>
<feature type="compositionally biased region" description="Basic and acidic residues" evidence="1">
    <location>
        <begin position="1"/>
        <end position="21"/>
    </location>
</feature>
<feature type="compositionally biased region" description="Basic and acidic residues" evidence="1">
    <location>
        <begin position="35"/>
        <end position="58"/>
    </location>
</feature>
<comment type="caution">
    <text evidence="2">The sequence shown here is derived from an EMBL/GenBank/DDBJ whole genome shotgun (WGS) entry which is preliminary data.</text>
</comment>
<accession>A0A426K4X3</accession>
<dbReference type="EMBL" id="RSAA01000001">
    <property type="protein sequence ID" value="RRO20457.1"/>
    <property type="molecule type" value="Genomic_DNA"/>
</dbReference>
<protein>
    <submittedName>
        <fullName evidence="2">Uncharacterized protein</fullName>
    </submittedName>
</protein>
<sequence>MQDLGRGEHPVPGGHEFDGQRKAVQPAADPPRLAVFDRARLEARAHEPGAVGEQRERGLLVQGRHPEGAFPGDAQRDPAGGQDPQSRAAEQQLVHQRGDGGGEVFAVVEDEHRVGVRERLDESLGLRRPGLLGDVQRGGRRARDGVGVGDRCQGHEPPVADDLAGEAGLPRSRRTHQRDQA</sequence>
<evidence type="ECO:0000256" key="1">
    <source>
        <dbReference type="SAM" id="MobiDB-lite"/>
    </source>
</evidence>
<feature type="region of interest" description="Disordered" evidence="1">
    <location>
        <begin position="1"/>
        <end position="100"/>
    </location>
</feature>
<gene>
    <name evidence="2" type="ORF">EIL87_00720</name>
</gene>
<dbReference type="RefSeq" id="WP_125088159.1">
    <property type="nucleotide sequence ID" value="NZ_RSAA01000001.1"/>
</dbReference>
<feature type="compositionally biased region" description="Basic residues" evidence="1">
    <location>
        <begin position="171"/>
        <end position="181"/>
    </location>
</feature>
<keyword evidence="3" id="KW-1185">Reference proteome</keyword>
<proteinExistence type="predicted"/>
<evidence type="ECO:0000313" key="2">
    <source>
        <dbReference type="EMBL" id="RRO20457.1"/>
    </source>
</evidence>